<evidence type="ECO:0000256" key="1">
    <source>
        <dbReference type="SAM" id="Phobius"/>
    </source>
</evidence>
<evidence type="ECO:0000313" key="3">
    <source>
        <dbReference type="Proteomes" id="UP001329825"/>
    </source>
</evidence>
<keyword evidence="1" id="KW-0812">Transmembrane</keyword>
<evidence type="ECO:0000313" key="2">
    <source>
        <dbReference type="EMBL" id="WRT63898.1"/>
    </source>
</evidence>
<feature type="transmembrane region" description="Helical" evidence="1">
    <location>
        <begin position="165"/>
        <end position="185"/>
    </location>
</feature>
<sequence>MFRRLSPLLGISRFLHSIKAITVSSSREYEDKDEDERDTLLFSAESYLPIISSNPGLIQSDDRRGVRFSKFGSSGALLDVVVEDEDDDQYVNSDGSVGFFIINERDKNPSPSSTSDSDSDTICSLPSNSFDLPRNQIYYHYQKQAQNSYLYPYSYSSRYSQTNQIILSLFIVIGLGWTVGLYLSYPFPTTIPIFIGLLIILLGWTLINISNLVLSLFLSRQESNLTIISRYSTSLKIRLLLSSIFLLYMFNLGFAPIPSPYSSSHTSEYGSTIKPSRLPQEINGVHQKYFIAANLHDNEAVLTEWSDQLIKLIFHLGTENTFVSIYESNSRDSTKELLSTFNNTLENLSISHRIITAENDDHWWPYSTAVERIEYLAKARNVALEPIQSKDDNIRIANHQHFTKILFLNDIWFKWESIIELLDTRYIDDTTGQQSDFGDYDQVCAMDFAISGLYDTWVARDVCGTPMRIFWPYVKDPTSIKKVIAEEPFQVSACWNGVTALDAQPFLYRGNTYESAGITRVVIGHDNTSLRKRGWRMVDNSTYPGSILSPTIDLPIQFRTSNISQCDHSECFLISYDLHRVHSDRPTKIYMNPNVKVAYERKWFKWNNVILKIPMIQFWNKHWSRGYPFMLVDWIWEYLSRRRDYCTWSALTWYIPDRCPALPGPRNLSWNE</sequence>
<dbReference type="Pfam" id="PF11735">
    <property type="entry name" value="CAP59_mtransfer"/>
    <property type="match status" value="1"/>
</dbReference>
<gene>
    <name evidence="2" type="ORF">IL334_000824</name>
</gene>
<dbReference type="PANTHER" id="PTHR34144:SF7">
    <property type="entry name" value="EXPORT PROTEIN (CAP59), PUTATIVE (AFU_ORTHOLOGUE AFUA_7G05020)-RELATED"/>
    <property type="match status" value="1"/>
</dbReference>
<proteinExistence type="predicted"/>
<feature type="transmembrane region" description="Helical" evidence="1">
    <location>
        <begin position="191"/>
        <end position="218"/>
    </location>
</feature>
<dbReference type="EMBL" id="CP141881">
    <property type="protein sequence ID" value="WRT63898.1"/>
    <property type="molecule type" value="Genomic_DNA"/>
</dbReference>
<evidence type="ECO:0008006" key="4">
    <source>
        <dbReference type="Google" id="ProtNLM"/>
    </source>
</evidence>
<organism evidence="2 3">
    <name type="scientific">Kwoniella shivajii</name>
    <dbReference type="NCBI Taxonomy" id="564305"/>
    <lineage>
        <taxon>Eukaryota</taxon>
        <taxon>Fungi</taxon>
        <taxon>Dikarya</taxon>
        <taxon>Basidiomycota</taxon>
        <taxon>Agaricomycotina</taxon>
        <taxon>Tremellomycetes</taxon>
        <taxon>Tremellales</taxon>
        <taxon>Cryptococcaceae</taxon>
        <taxon>Kwoniella</taxon>
    </lineage>
</organism>
<protein>
    <recommendedName>
        <fullName evidence="4">Glycosyltransferase family 69 protein</fullName>
    </recommendedName>
</protein>
<dbReference type="GeneID" id="87952955"/>
<accession>A0ABZ1CQU2</accession>
<keyword evidence="1" id="KW-1133">Transmembrane helix</keyword>
<feature type="transmembrane region" description="Helical" evidence="1">
    <location>
        <begin position="239"/>
        <end position="257"/>
    </location>
</feature>
<keyword evidence="3" id="KW-1185">Reference proteome</keyword>
<dbReference type="Proteomes" id="UP001329825">
    <property type="component" value="Chromosome 1"/>
</dbReference>
<keyword evidence="1" id="KW-0472">Membrane</keyword>
<dbReference type="PANTHER" id="PTHR34144">
    <property type="entry name" value="CHROMOSOME 8, WHOLE GENOME SHOTGUN SEQUENCE"/>
    <property type="match status" value="1"/>
</dbReference>
<dbReference type="RefSeq" id="XP_062788638.1">
    <property type="nucleotide sequence ID" value="XM_062932587.1"/>
</dbReference>
<name>A0ABZ1CQU2_9TREE</name>
<reference evidence="2 3" key="1">
    <citation type="submission" date="2024-01" db="EMBL/GenBank/DDBJ databases">
        <title>Comparative genomics of Cryptococcus and Kwoniella reveals pathogenesis evolution and contrasting modes of karyotype evolution via chromosome fusion or intercentromeric recombination.</title>
        <authorList>
            <person name="Coelho M.A."/>
            <person name="David-Palma M."/>
            <person name="Shea T."/>
            <person name="Bowers K."/>
            <person name="McGinley-Smith S."/>
            <person name="Mohammad A.W."/>
            <person name="Gnirke A."/>
            <person name="Yurkov A.M."/>
            <person name="Nowrousian M."/>
            <person name="Sun S."/>
            <person name="Cuomo C.A."/>
            <person name="Heitman J."/>
        </authorList>
    </citation>
    <scope>NUCLEOTIDE SEQUENCE [LARGE SCALE GENOMIC DNA]</scope>
    <source>
        <strain evidence="2">CBS 11374</strain>
    </source>
</reference>
<dbReference type="InterPro" id="IPR021047">
    <property type="entry name" value="Mannosyltransferase_CMT1"/>
</dbReference>